<dbReference type="GeneID" id="37053828"/>
<dbReference type="Proteomes" id="UP000246171">
    <property type="component" value="Unassembled WGS sequence"/>
</dbReference>
<dbReference type="PROSITE" id="PS50127">
    <property type="entry name" value="UBC_2"/>
    <property type="match status" value="1"/>
</dbReference>
<evidence type="ECO:0000256" key="3">
    <source>
        <dbReference type="SAM" id="MobiDB-lite"/>
    </source>
</evidence>
<accession>A0A317UYW8</accession>
<organism evidence="5 6">
    <name type="scientific">Aspergillus eucalypticola (strain CBS 122712 / IBT 29274)</name>
    <dbReference type="NCBI Taxonomy" id="1448314"/>
    <lineage>
        <taxon>Eukaryota</taxon>
        <taxon>Fungi</taxon>
        <taxon>Dikarya</taxon>
        <taxon>Ascomycota</taxon>
        <taxon>Pezizomycotina</taxon>
        <taxon>Eurotiomycetes</taxon>
        <taxon>Eurotiomycetidae</taxon>
        <taxon>Eurotiales</taxon>
        <taxon>Aspergillaceae</taxon>
        <taxon>Aspergillus</taxon>
        <taxon>Aspergillus subgen. Circumdati</taxon>
    </lineage>
</organism>
<evidence type="ECO:0000313" key="6">
    <source>
        <dbReference type="Proteomes" id="UP000246171"/>
    </source>
</evidence>
<protein>
    <submittedName>
        <fullName evidence="5">Ubiquitin conjugating enzyme</fullName>
    </submittedName>
</protein>
<dbReference type="PANTHER" id="PTHR46116">
    <property type="entry name" value="(E3-INDEPENDENT) E2 UBIQUITIN-CONJUGATING ENZYME"/>
    <property type="match status" value="1"/>
</dbReference>
<evidence type="ECO:0000256" key="2">
    <source>
        <dbReference type="ARBA" id="ARBA00022786"/>
    </source>
</evidence>
<feature type="domain" description="UBC core" evidence="4">
    <location>
        <begin position="853"/>
        <end position="1017"/>
    </location>
</feature>
<dbReference type="Gene3D" id="3.10.110.10">
    <property type="entry name" value="Ubiquitin Conjugating Enzyme"/>
    <property type="match status" value="1"/>
</dbReference>
<dbReference type="Pfam" id="PF00179">
    <property type="entry name" value="UQ_con"/>
    <property type="match status" value="1"/>
</dbReference>
<dbReference type="SMART" id="SM00212">
    <property type="entry name" value="UBCc"/>
    <property type="match status" value="1"/>
</dbReference>
<dbReference type="InterPro" id="IPR000608">
    <property type="entry name" value="UBC"/>
</dbReference>
<dbReference type="AlphaFoldDB" id="A0A317UYW8"/>
<keyword evidence="1" id="KW-0808">Transferase</keyword>
<comment type="caution">
    <text evidence="5">The sequence shown here is derived from an EMBL/GenBank/DDBJ whole genome shotgun (WGS) entry which is preliminary data.</text>
</comment>
<dbReference type="GO" id="GO:0061631">
    <property type="term" value="F:ubiquitin conjugating enzyme activity"/>
    <property type="evidence" value="ECO:0007669"/>
    <property type="project" value="TreeGrafter"/>
</dbReference>
<proteinExistence type="predicted"/>
<reference evidence="5" key="1">
    <citation type="submission" date="2016-12" db="EMBL/GenBank/DDBJ databases">
        <title>The genomes of Aspergillus section Nigri reveals drivers in fungal speciation.</title>
        <authorList>
            <consortium name="DOE Joint Genome Institute"/>
            <person name="Vesth T.C."/>
            <person name="Nybo J."/>
            <person name="Theobald S."/>
            <person name="Brandl J."/>
            <person name="Frisvad J.C."/>
            <person name="Nielsen K.F."/>
            <person name="Lyhne E.K."/>
            <person name="Kogle M.E."/>
            <person name="Kuo A."/>
            <person name="Riley R."/>
            <person name="Clum A."/>
            <person name="Nolan M."/>
            <person name="Lipzen A."/>
            <person name="Salamov A."/>
            <person name="Henrissat B."/>
            <person name="Wiebenga A."/>
            <person name="De vries R.P."/>
            <person name="Grigoriev I.V."/>
            <person name="Mortensen U.H."/>
            <person name="Andersen M.R."/>
            <person name="Baker S.E."/>
        </authorList>
    </citation>
    <scope>NUCLEOTIDE SEQUENCE</scope>
    <source>
        <strain evidence="5">CBS 122712</strain>
    </source>
</reference>
<dbReference type="FunFam" id="3.10.110.10:FF:000094">
    <property type="entry name" value="Probable ubiquitin-conjugating enzyme E2 23"/>
    <property type="match status" value="1"/>
</dbReference>
<evidence type="ECO:0000256" key="1">
    <source>
        <dbReference type="ARBA" id="ARBA00022679"/>
    </source>
</evidence>
<name>A0A317UYW8_ASPEC</name>
<dbReference type="EMBL" id="MSFU01000024">
    <property type="protein sequence ID" value="PWY66559.1"/>
    <property type="molecule type" value="Genomic_DNA"/>
</dbReference>
<dbReference type="CDD" id="cd23837">
    <property type="entry name" value="UBCc_UBE2O"/>
    <property type="match status" value="1"/>
</dbReference>
<evidence type="ECO:0000313" key="5">
    <source>
        <dbReference type="EMBL" id="PWY66559.1"/>
    </source>
</evidence>
<dbReference type="PANTHER" id="PTHR46116:SF15">
    <property type="entry name" value="(E3-INDEPENDENT) E2 UBIQUITIN-CONJUGATING ENZYME"/>
    <property type="match status" value="1"/>
</dbReference>
<dbReference type="VEuPathDB" id="FungiDB:BO83DRAFT_380921"/>
<feature type="compositionally biased region" description="Basic and acidic residues" evidence="3">
    <location>
        <begin position="797"/>
        <end position="808"/>
    </location>
</feature>
<keyword evidence="2" id="KW-0833">Ubl conjugation pathway</keyword>
<feature type="region of interest" description="Disordered" evidence="3">
    <location>
        <begin position="788"/>
        <end position="808"/>
    </location>
</feature>
<dbReference type="OrthoDB" id="47801at2759"/>
<sequence length="1109" mass="124877">MNTSGVPNAPNTGTSRTFQFDLNDVCCLKSNPSLTGIIVRTYLDVYPLGRPEDDLMVSYTSVPQDVLTEYLQTGVPRKGYVIVQFKWVSQGCSLIDEDDLELLDRCINFGSYVKRISNDTMCGTVIGASATCTLEPIAYRNYDESLGEYGSVEFNERLMPRSLRRPGTDSSRPSPIHDVPLSELIHHEPFINDDLIIYHQKLGIIRQVDRDAILRVSNVPVSLVDPKDLEVPCHFDDNELIWMPKGRPCRVVDTNLRYMEHDYVIPGQYVCTKYKNMRGTKGCIVPKDDPRSFGHGHVLSTPATEYKVEWLCTNVFGLGTCEIPNGIETLRASVLERDAVICDFENLSAGGTVESATSLQIGDMIRFRDPKSAFQKYSYQHIPPEETFGYDMNIFHITSRKTALTVRWLDGSVTTEDIKCLRWDPRLDENIWPGSIVVLKDGIETMHWPGLESTSAYIRQLPSHRRHRESKIRARTVGVVQAVNIRERIVTVRWYNDPYLILLHGGQILASLYSKLGELGDKISQVSLYELDAFPCLERSHGDIVLLAPDTIHTSVLTEGSLSAYNVAGPCTFSYTSSLSLSQMHSYLKDMSLAMFHWEWFKSTTTVDTSPLPPRHSHHYQRKLSERSTADFVGQIIAIDVNGEITVRLAGTCRDVRVPFERIMMVMDGDFTTPLGVPAPGDLSTMSMNSAYTYKEEGPGVGDEEGLLHFDDEEGFSSDDDDEDMSETTLREALRRYVYGEDDILLDEEEEWISGNDEEEEEEAISGSDVEDMSEIECAVYRYVNSSSADDGYSEDADMKTENDSDFDMRDASDGVVEQSEEMTLPPGFLILEGPPPSDHHFISKDEAGGSALRIKRIQKECDILDESLPPGIFVRAWESRMDLLRVLFIGPEGTPYQYAPILIDFHFPGDFPRNPPEAFFHSWIGGQGRINPNLYEDGKICLSILGTWPTQNPDEMWSATKSTILQVLVSIMGLVLVQSPFYNEAGYEVFAAEGGRRVESDKYTEKTFLTTRRYIKYALDHQVSGMEDIVDWNYLPSRLNSEDCSRPLLLRRAIDTALAMIEHEGHTSSGEERSASAFVSRLSLGAVVMLRKYITELEALEVDATAKQ</sequence>
<gene>
    <name evidence="5" type="ORF">BO83DRAFT_380921</name>
</gene>
<dbReference type="RefSeq" id="XP_025385021.1">
    <property type="nucleotide sequence ID" value="XM_025531866.1"/>
</dbReference>
<dbReference type="SUPFAM" id="SSF54495">
    <property type="entry name" value="UBC-like"/>
    <property type="match status" value="1"/>
</dbReference>
<evidence type="ECO:0000259" key="4">
    <source>
        <dbReference type="PROSITE" id="PS50127"/>
    </source>
</evidence>
<dbReference type="InterPro" id="IPR016135">
    <property type="entry name" value="UBQ-conjugating_enzyme/RWD"/>
</dbReference>
<keyword evidence="6" id="KW-1185">Reference proteome</keyword>